<keyword evidence="4" id="KW-1185">Reference proteome</keyword>
<dbReference type="OrthoDB" id="1338457at2"/>
<sequence length="252" mass="28489">MADKLKKLTAREQRFVEEYCIDCNATQAAIRAGYSKKGAKVQGHRLLTNANLRPHIDARLKELSLAAAEVTKLTADIAQGNLADYFTVTEVEETPRIRKPLGEVIDSIQAEIEFEEEYAQRAGYSEEEMKTHDAAQARRRRQIIRHQLELERDPRATGFVQGPPQKVKRAELDMVRLVEDKERGIIKSVKPGEFGLSVEMYARDAALDKLAKMHGLYEKDNEQSKATAVIQTEVKIIPSTKKIATDEKDVEL</sequence>
<name>A0A501WDI3_9BACT</name>
<dbReference type="EMBL" id="VFRQ01000003">
    <property type="protein sequence ID" value="TPE44947.1"/>
    <property type="molecule type" value="Genomic_DNA"/>
</dbReference>
<keyword evidence="1" id="KW-1188">Viral release from host cell</keyword>
<dbReference type="AlphaFoldDB" id="A0A501WDI3"/>
<keyword evidence="2" id="KW-0231">Viral genome packaging</keyword>
<evidence type="ECO:0000256" key="1">
    <source>
        <dbReference type="ARBA" id="ARBA00022612"/>
    </source>
</evidence>
<evidence type="ECO:0000313" key="4">
    <source>
        <dbReference type="Proteomes" id="UP000316727"/>
    </source>
</evidence>
<dbReference type="Gene3D" id="1.10.10.1400">
    <property type="entry name" value="Terminase, small subunit, N-terminal DNA-binding domain, HTH motif"/>
    <property type="match status" value="1"/>
</dbReference>
<dbReference type="GO" id="GO:0051276">
    <property type="term" value="P:chromosome organization"/>
    <property type="evidence" value="ECO:0007669"/>
    <property type="project" value="InterPro"/>
</dbReference>
<dbReference type="InterPro" id="IPR052404">
    <property type="entry name" value="SPP1-like_terminase"/>
</dbReference>
<dbReference type="RefSeq" id="WP_140620972.1">
    <property type="nucleotide sequence ID" value="NZ_VFRQ01000003.1"/>
</dbReference>
<dbReference type="InterPro" id="IPR038713">
    <property type="entry name" value="Terminase_Gp1_N_sf"/>
</dbReference>
<comment type="caution">
    <text evidence="3">The sequence shown here is derived from an EMBL/GenBank/DDBJ whole genome shotgun (WGS) entry which is preliminary data.</text>
</comment>
<evidence type="ECO:0000256" key="2">
    <source>
        <dbReference type="ARBA" id="ARBA00023219"/>
    </source>
</evidence>
<dbReference type="InterPro" id="IPR005335">
    <property type="entry name" value="Terminase_ssu"/>
</dbReference>
<dbReference type="Pfam" id="PF03592">
    <property type="entry name" value="Terminase_2"/>
    <property type="match status" value="1"/>
</dbReference>
<dbReference type="PANTHER" id="PTHR41328">
    <property type="entry name" value="TERMINASE SMALL SUBUNIT-RELATED"/>
    <property type="match status" value="1"/>
</dbReference>
<dbReference type="Proteomes" id="UP000316727">
    <property type="component" value="Unassembled WGS sequence"/>
</dbReference>
<accession>A0A501WDI3</accession>
<gene>
    <name evidence="3" type="ORF">FJM65_07995</name>
</gene>
<organism evidence="3 4">
    <name type="scientific">Pontibacter mangrovi</name>
    <dbReference type="NCBI Taxonomy" id="2589816"/>
    <lineage>
        <taxon>Bacteria</taxon>
        <taxon>Pseudomonadati</taxon>
        <taxon>Bacteroidota</taxon>
        <taxon>Cytophagia</taxon>
        <taxon>Cytophagales</taxon>
        <taxon>Hymenobacteraceae</taxon>
        <taxon>Pontibacter</taxon>
    </lineage>
</organism>
<dbReference type="PANTHER" id="PTHR41328:SF2">
    <property type="entry name" value="TERMINASE SMALL SUBUNIT"/>
    <property type="match status" value="1"/>
</dbReference>
<protein>
    <submittedName>
        <fullName evidence="3">Terminase small subunit</fullName>
    </submittedName>
</protein>
<proteinExistence type="predicted"/>
<evidence type="ECO:0000313" key="3">
    <source>
        <dbReference type="EMBL" id="TPE44947.1"/>
    </source>
</evidence>
<reference evidence="3 4" key="1">
    <citation type="submission" date="2019-06" db="EMBL/GenBank/DDBJ databases">
        <title>A novel bacterium of genus Pontibacter, isolated from marine sediment.</title>
        <authorList>
            <person name="Huang H."/>
            <person name="Mo K."/>
            <person name="Hu Y."/>
        </authorList>
    </citation>
    <scope>NUCLEOTIDE SEQUENCE [LARGE SCALE GENOMIC DNA]</scope>
    <source>
        <strain evidence="3 4">HB172049</strain>
    </source>
</reference>